<evidence type="ECO:0000256" key="1">
    <source>
        <dbReference type="PROSITE-ProRule" id="PRU00520"/>
    </source>
</evidence>
<dbReference type="PANTHER" id="PTHR47268">
    <property type="entry name" value="ACYLPHOSPHATASE"/>
    <property type="match status" value="1"/>
</dbReference>
<keyword evidence="1" id="KW-0378">Hydrolase</keyword>
<dbReference type="AlphaFoldDB" id="A0AAF0UEM1"/>
<feature type="active site" evidence="1">
    <location>
        <position position="27"/>
    </location>
</feature>
<dbReference type="PROSITE" id="PS51160">
    <property type="entry name" value="ACYLPHOSPHATASE_3"/>
    <property type="match status" value="1"/>
</dbReference>
<dbReference type="InterPro" id="IPR036046">
    <property type="entry name" value="Acylphosphatase-like_dom_sf"/>
</dbReference>
<gene>
    <name evidence="4" type="ORF">MTR67_038063</name>
</gene>
<dbReference type="PANTHER" id="PTHR47268:SF7">
    <property type="entry name" value="ACYLPHOSPHATASE"/>
    <property type="match status" value="1"/>
</dbReference>
<comment type="similarity">
    <text evidence="2">Belongs to the acylphosphatase family.</text>
</comment>
<organism evidence="4 5">
    <name type="scientific">Solanum verrucosum</name>
    <dbReference type="NCBI Taxonomy" id="315347"/>
    <lineage>
        <taxon>Eukaryota</taxon>
        <taxon>Viridiplantae</taxon>
        <taxon>Streptophyta</taxon>
        <taxon>Embryophyta</taxon>
        <taxon>Tracheophyta</taxon>
        <taxon>Spermatophyta</taxon>
        <taxon>Magnoliopsida</taxon>
        <taxon>eudicotyledons</taxon>
        <taxon>Gunneridae</taxon>
        <taxon>Pentapetalae</taxon>
        <taxon>asterids</taxon>
        <taxon>lamiids</taxon>
        <taxon>Solanales</taxon>
        <taxon>Solanaceae</taxon>
        <taxon>Solanoideae</taxon>
        <taxon>Solaneae</taxon>
        <taxon>Solanum</taxon>
    </lineage>
</organism>
<reference evidence="4" key="1">
    <citation type="submission" date="2023-08" db="EMBL/GenBank/DDBJ databases">
        <title>A de novo genome assembly of Solanum verrucosum Schlechtendal, a Mexican diploid species geographically isolated from the other diploid A-genome species in potato relatives.</title>
        <authorList>
            <person name="Hosaka K."/>
        </authorList>
    </citation>
    <scope>NUCLEOTIDE SEQUENCE</scope>
    <source>
        <tissue evidence="4">Young leaves</tissue>
    </source>
</reference>
<evidence type="ECO:0000313" key="4">
    <source>
        <dbReference type="EMBL" id="WMV44678.1"/>
    </source>
</evidence>
<evidence type="ECO:0000256" key="2">
    <source>
        <dbReference type="RuleBase" id="RU004168"/>
    </source>
</evidence>
<dbReference type="EC" id="3.6.1.7" evidence="1"/>
<dbReference type="InterPro" id="IPR001792">
    <property type="entry name" value="Acylphosphatase-like_dom"/>
</dbReference>
<keyword evidence="5" id="KW-1185">Reference proteome</keyword>
<dbReference type="GO" id="GO:0003998">
    <property type="term" value="F:acylphosphatase activity"/>
    <property type="evidence" value="ECO:0007669"/>
    <property type="project" value="UniProtKB-EC"/>
</dbReference>
<dbReference type="Pfam" id="PF00708">
    <property type="entry name" value="Acylphosphatase"/>
    <property type="match status" value="1"/>
</dbReference>
<comment type="catalytic activity">
    <reaction evidence="1">
        <text>an acyl phosphate + H2O = a carboxylate + phosphate + H(+)</text>
        <dbReference type="Rhea" id="RHEA:14965"/>
        <dbReference type="ChEBI" id="CHEBI:15377"/>
        <dbReference type="ChEBI" id="CHEBI:15378"/>
        <dbReference type="ChEBI" id="CHEBI:29067"/>
        <dbReference type="ChEBI" id="CHEBI:43474"/>
        <dbReference type="ChEBI" id="CHEBI:59918"/>
        <dbReference type="EC" id="3.6.1.7"/>
    </reaction>
</comment>
<dbReference type="SUPFAM" id="SSF54975">
    <property type="entry name" value="Acylphosphatase/BLUF domain-like"/>
    <property type="match status" value="1"/>
</dbReference>
<dbReference type="Gene3D" id="3.30.70.100">
    <property type="match status" value="1"/>
</dbReference>
<protein>
    <recommendedName>
        <fullName evidence="1">acylphosphatase</fullName>
        <ecNumber evidence="1">3.6.1.7</ecNumber>
    </recommendedName>
</protein>
<evidence type="ECO:0000313" key="5">
    <source>
        <dbReference type="Proteomes" id="UP001234989"/>
    </source>
</evidence>
<name>A0AAF0UEM1_SOLVR</name>
<sequence>MSDLNSTSNLKTVRVVIKGRVQGVSYRGWIVDNATELGLSGWVRNKKDGGNVEAMFSGSPEKVVEMERRCWVGPPAAKVTGVDVNDCDEDLAPGFECRLTV</sequence>
<accession>A0AAF0UEM1</accession>
<dbReference type="Proteomes" id="UP001234989">
    <property type="component" value="Chromosome 9"/>
</dbReference>
<evidence type="ECO:0000259" key="3">
    <source>
        <dbReference type="PROSITE" id="PS51160"/>
    </source>
</evidence>
<proteinExistence type="inferred from homology"/>
<dbReference type="InterPro" id="IPR020456">
    <property type="entry name" value="Acylphosphatase"/>
</dbReference>
<dbReference type="EMBL" id="CP133620">
    <property type="protein sequence ID" value="WMV44678.1"/>
    <property type="molecule type" value="Genomic_DNA"/>
</dbReference>
<feature type="domain" description="Acylphosphatase-like" evidence="3">
    <location>
        <begin position="12"/>
        <end position="101"/>
    </location>
</feature>
<feature type="active site" evidence="1">
    <location>
        <position position="45"/>
    </location>
</feature>